<evidence type="ECO:0000313" key="5">
    <source>
        <dbReference type="EMBL" id="RAJ79128.1"/>
    </source>
</evidence>
<feature type="domain" description="Alginate lyase" evidence="3">
    <location>
        <begin position="82"/>
        <end position="279"/>
    </location>
</feature>
<dbReference type="Pfam" id="PF13229">
    <property type="entry name" value="Beta_helix"/>
    <property type="match status" value="1"/>
</dbReference>
<keyword evidence="2 5" id="KW-0456">Lyase</keyword>
<dbReference type="SUPFAM" id="SSF48230">
    <property type="entry name" value="Chondroitin AC/alginate lyase"/>
    <property type="match status" value="1"/>
</dbReference>
<evidence type="ECO:0000256" key="2">
    <source>
        <dbReference type="ARBA" id="ARBA00023239"/>
    </source>
</evidence>
<reference evidence="5 6" key="1">
    <citation type="submission" date="2018-06" db="EMBL/GenBank/DDBJ databases">
        <title>Genomic Encyclopedia of Archaeal and Bacterial Type Strains, Phase II (KMG-II): from individual species to whole genera.</title>
        <authorList>
            <person name="Goeker M."/>
        </authorList>
    </citation>
    <scope>NUCLEOTIDE SEQUENCE [LARGE SCALE GENOMIC DNA]</scope>
    <source>
        <strain evidence="5 6">DSM 29821</strain>
    </source>
</reference>
<dbReference type="Gene3D" id="1.50.10.100">
    <property type="entry name" value="Chondroitin AC/alginate lyase"/>
    <property type="match status" value="1"/>
</dbReference>
<evidence type="ECO:0000256" key="1">
    <source>
        <dbReference type="ARBA" id="ARBA00022729"/>
    </source>
</evidence>
<proteinExistence type="predicted"/>
<comment type="caution">
    <text evidence="5">The sequence shown here is derived from an EMBL/GenBank/DDBJ whole genome shotgun (WGS) entry which is preliminary data.</text>
</comment>
<dbReference type="Proteomes" id="UP000249819">
    <property type="component" value="Unassembled WGS sequence"/>
</dbReference>
<name>A0A327W2G4_9BACT</name>
<dbReference type="GO" id="GO:0016829">
    <property type="term" value="F:lyase activity"/>
    <property type="evidence" value="ECO:0007669"/>
    <property type="project" value="UniProtKB-KW"/>
</dbReference>
<dbReference type="InterPro" id="IPR011050">
    <property type="entry name" value="Pectin_lyase_fold/virulence"/>
</dbReference>
<dbReference type="GO" id="GO:0042597">
    <property type="term" value="C:periplasmic space"/>
    <property type="evidence" value="ECO:0007669"/>
    <property type="project" value="InterPro"/>
</dbReference>
<evidence type="ECO:0000259" key="4">
    <source>
        <dbReference type="Pfam" id="PF13229"/>
    </source>
</evidence>
<dbReference type="InterPro" id="IPR008929">
    <property type="entry name" value="Chondroitin_lyas"/>
</dbReference>
<keyword evidence="1" id="KW-0732">Signal</keyword>
<gene>
    <name evidence="5" type="ORF">CLV59_106188</name>
</gene>
<dbReference type="SUPFAM" id="SSF51126">
    <property type="entry name" value="Pectin lyase-like"/>
    <property type="match status" value="1"/>
</dbReference>
<dbReference type="InterPro" id="IPR008397">
    <property type="entry name" value="Alginate_lyase_dom"/>
</dbReference>
<sequence>MLLLLFPALLMGQSTFKHPGINQSAEDMTFMKSMVLAGKEPWKGAFDRMMADLDTTYEVKTFAHVMRGPYGRPNIGGVDLSKSAGLAYDYAVAWYITGRKQYAANAIQLINAWSENLWDFDYNDARLMVAWTGHVLCNAAEILKYTDAGWPAAQQDAFKRMLLTVYYPVIKDYYPQANGNWDAAMIHTLIAMAVFLDDRQMFNNAIDHYYHGPVNGSLCRYIYPTGQCQETLRDQGHVQLGIGEFAGAAHIALTQGVNLFEVANHRMLLGYEYTAAYLLSKHVSAYGKISDRAMRFSDFYEPAVSYAATMKTNFPNTFAVADSVRLTASRSILVHTRKPMSVQKKLSPGISLMNYMAGAGTGLQPGIAGLPITVTPADSLQDAIDKAAGSGRILLLKNGIYTLTATLKIPSNITIVGEGTGTILHIDPTAGIRDAMTNASADMHDVVIRNLVLDGMASLDYGNDPNSSRSWKPNGSRGGIIFRSEMPALFRNISLEYLTVKNFTYSGVQIFGANHIRIKRCDFNENGSSVVPGAGLLHNLHITHATDVQMDSSRLVGSPYGCGLVLDKSSQVKLENCEMGRNAMYGLLALNCSELVIKGSLLEANDKGGMMFPCLHTPNKNVTVNNNVLQCNGGYGIASYATVNGVFANNTFSLNGQHTQQTDISTERKYTY</sequence>
<organism evidence="5 6">
    <name type="scientific">Chitinophaga dinghuensis</name>
    <dbReference type="NCBI Taxonomy" id="1539050"/>
    <lineage>
        <taxon>Bacteria</taxon>
        <taxon>Pseudomonadati</taxon>
        <taxon>Bacteroidota</taxon>
        <taxon>Chitinophagia</taxon>
        <taxon>Chitinophagales</taxon>
        <taxon>Chitinophagaceae</taxon>
        <taxon>Chitinophaga</taxon>
    </lineage>
</organism>
<dbReference type="InterPro" id="IPR006626">
    <property type="entry name" value="PbH1"/>
</dbReference>
<dbReference type="EMBL" id="QLMA01000006">
    <property type="protein sequence ID" value="RAJ79128.1"/>
    <property type="molecule type" value="Genomic_DNA"/>
</dbReference>
<dbReference type="SMART" id="SM00710">
    <property type="entry name" value="PbH1"/>
    <property type="match status" value="4"/>
</dbReference>
<accession>A0A327W2G4</accession>
<dbReference type="AlphaFoldDB" id="A0A327W2G4"/>
<evidence type="ECO:0000259" key="3">
    <source>
        <dbReference type="Pfam" id="PF05426"/>
    </source>
</evidence>
<keyword evidence="6" id="KW-1185">Reference proteome</keyword>
<dbReference type="InterPro" id="IPR039448">
    <property type="entry name" value="Beta_helix"/>
</dbReference>
<dbReference type="InterPro" id="IPR012334">
    <property type="entry name" value="Pectin_lyas_fold"/>
</dbReference>
<protein>
    <submittedName>
        <fullName evidence="5">Parallel beta helix pectate lyase-like protein</fullName>
    </submittedName>
</protein>
<dbReference type="Gene3D" id="2.160.20.10">
    <property type="entry name" value="Single-stranded right-handed beta-helix, Pectin lyase-like"/>
    <property type="match status" value="1"/>
</dbReference>
<feature type="domain" description="Right handed beta helix" evidence="4">
    <location>
        <begin position="491"/>
        <end position="652"/>
    </location>
</feature>
<dbReference type="Pfam" id="PF05426">
    <property type="entry name" value="Alginate_lyase"/>
    <property type="match status" value="1"/>
</dbReference>
<evidence type="ECO:0000313" key="6">
    <source>
        <dbReference type="Proteomes" id="UP000249819"/>
    </source>
</evidence>